<dbReference type="EMBL" id="CAJHNJ030000078">
    <property type="protein sequence ID" value="CAG9134467.1"/>
    <property type="molecule type" value="Genomic_DNA"/>
</dbReference>
<dbReference type="AlphaFoldDB" id="A0A8S4G4T0"/>
<dbReference type="GO" id="GO:0016787">
    <property type="term" value="F:hydrolase activity"/>
    <property type="evidence" value="ECO:0007669"/>
    <property type="project" value="UniProtKB-KW"/>
</dbReference>
<evidence type="ECO:0000313" key="5">
    <source>
        <dbReference type="Proteomes" id="UP000653454"/>
    </source>
</evidence>
<feature type="domain" description="AB hydrolase-1" evidence="3">
    <location>
        <begin position="29"/>
        <end position="285"/>
    </location>
</feature>
<reference evidence="4" key="1">
    <citation type="submission" date="2020-11" db="EMBL/GenBank/DDBJ databases">
        <authorList>
            <person name="Whiteford S."/>
        </authorList>
    </citation>
    <scope>NUCLEOTIDE SEQUENCE</scope>
</reference>
<accession>A0A8S4G4T0</accession>
<dbReference type="Gene3D" id="3.40.50.1820">
    <property type="entry name" value="alpha/beta hydrolase"/>
    <property type="match status" value="1"/>
</dbReference>
<sequence>MKKVLNEWCINAPWGEIALISWGDPNGSPILLVHGRQDSSAGFIPLLELLPDNYYYVALDLPGHGKSDPFPIGIMLQRFHYVAAISMVVDHLGWDKFMYLAHSMASELGLFYNAIYPNRVRKFILLDPGLSLVRLMKYLYNNFTDFYKKYDEYYTNYDDYVKDTRVYSKRKAIDAVKRARGLTEEQAELILSRNLKEIGPDQYRLSWDKRLKVLMTWYEPEDYYLELFSRNCPPLFIVSAAESLNYFDPKVSERMDGFFEKLRAKVDHFQLVTVPGGHDVHITHPFRISKEICEFLETNYDHDYKSKL</sequence>
<dbReference type="SUPFAM" id="SSF53474">
    <property type="entry name" value="alpha/beta-Hydrolases"/>
    <property type="match status" value="1"/>
</dbReference>
<dbReference type="InterPro" id="IPR050266">
    <property type="entry name" value="AB_hydrolase_sf"/>
</dbReference>
<dbReference type="GO" id="GO:0016020">
    <property type="term" value="C:membrane"/>
    <property type="evidence" value="ECO:0007669"/>
    <property type="project" value="TreeGrafter"/>
</dbReference>
<keyword evidence="5" id="KW-1185">Reference proteome</keyword>
<organism evidence="4 5">
    <name type="scientific">Plutella xylostella</name>
    <name type="common">Diamondback moth</name>
    <name type="synonym">Plutella maculipennis</name>
    <dbReference type="NCBI Taxonomy" id="51655"/>
    <lineage>
        <taxon>Eukaryota</taxon>
        <taxon>Metazoa</taxon>
        <taxon>Ecdysozoa</taxon>
        <taxon>Arthropoda</taxon>
        <taxon>Hexapoda</taxon>
        <taxon>Insecta</taxon>
        <taxon>Pterygota</taxon>
        <taxon>Neoptera</taxon>
        <taxon>Endopterygota</taxon>
        <taxon>Lepidoptera</taxon>
        <taxon>Glossata</taxon>
        <taxon>Ditrysia</taxon>
        <taxon>Yponomeutoidea</taxon>
        <taxon>Plutellidae</taxon>
        <taxon>Plutella</taxon>
    </lineage>
</organism>
<dbReference type="InterPro" id="IPR000073">
    <property type="entry name" value="AB_hydrolase_1"/>
</dbReference>
<protein>
    <submittedName>
        <fullName evidence="4">(diamondback moth) hypothetical protein</fullName>
    </submittedName>
</protein>
<evidence type="ECO:0000256" key="2">
    <source>
        <dbReference type="ARBA" id="ARBA00022801"/>
    </source>
</evidence>
<comment type="similarity">
    <text evidence="1">Belongs to the AB hydrolase superfamily.</text>
</comment>
<gene>
    <name evidence="4" type="ORF">PLXY2_LOCUS12700</name>
</gene>
<name>A0A8S4G4T0_PLUXY</name>
<comment type="caution">
    <text evidence="4">The sequence shown here is derived from an EMBL/GenBank/DDBJ whole genome shotgun (WGS) entry which is preliminary data.</text>
</comment>
<keyword evidence="2" id="KW-0378">Hydrolase</keyword>
<evidence type="ECO:0000313" key="4">
    <source>
        <dbReference type="EMBL" id="CAG9134467.1"/>
    </source>
</evidence>
<dbReference type="Pfam" id="PF00561">
    <property type="entry name" value="Abhydrolase_1"/>
    <property type="match status" value="1"/>
</dbReference>
<evidence type="ECO:0000256" key="1">
    <source>
        <dbReference type="ARBA" id="ARBA00008645"/>
    </source>
</evidence>
<dbReference type="PANTHER" id="PTHR43798">
    <property type="entry name" value="MONOACYLGLYCEROL LIPASE"/>
    <property type="match status" value="1"/>
</dbReference>
<dbReference type="Proteomes" id="UP000653454">
    <property type="component" value="Unassembled WGS sequence"/>
</dbReference>
<proteinExistence type="inferred from homology"/>
<dbReference type="PANTHER" id="PTHR43798:SF14">
    <property type="entry name" value="SERINE HYDROLASE-LIKE PROTEIN DDB_G0286239"/>
    <property type="match status" value="1"/>
</dbReference>
<evidence type="ECO:0000259" key="3">
    <source>
        <dbReference type="Pfam" id="PF00561"/>
    </source>
</evidence>
<dbReference type="InterPro" id="IPR029058">
    <property type="entry name" value="AB_hydrolase_fold"/>
</dbReference>